<protein>
    <submittedName>
        <fullName evidence="1">Uncharacterized protein</fullName>
    </submittedName>
</protein>
<reference evidence="2" key="2">
    <citation type="submission" date="2015-01" db="EMBL/GenBank/DDBJ databases">
        <title>Evolutionary Origins and Diversification of the Mycorrhizal Mutualists.</title>
        <authorList>
            <consortium name="DOE Joint Genome Institute"/>
            <consortium name="Mycorrhizal Genomics Consortium"/>
            <person name="Kohler A."/>
            <person name="Kuo A."/>
            <person name="Nagy L.G."/>
            <person name="Floudas D."/>
            <person name="Copeland A."/>
            <person name="Barry K.W."/>
            <person name="Cichocki N."/>
            <person name="Veneault-Fourrey C."/>
            <person name="LaButti K."/>
            <person name="Lindquist E.A."/>
            <person name="Lipzen A."/>
            <person name="Lundell T."/>
            <person name="Morin E."/>
            <person name="Murat C."/>
            <person name="Riley R."/>
            <person name="Ohm R."/>
            <person name="Sun H."/>
            <person name="Tunlid A."/>
            <person name="Henrissat B."/>
            <person name="Grigoriev I.V."/>
            <person name="Hibbett D.S."/>
            <person name="Martin F."/>
        </authorList>
    </citation>
    <scope>NUCLEOTIDE SEQUENCE [LARGE SCALE GENOMIC DNA]</scope>
    <source>
        <strain evidence="2">Foug A</strain>
    </source>
</reference>
<organism evidence="1 2">
    <name type="scientific">Scleroderma citrinum Foug A</name>
    <dbReference type="NCBI Taxonomy" id="1036808"/>
    <lineage>
        <taxon>Eukaryota</taxon>
        <taxon>Fungi</taxon>
        <taxon>Dikarya</taxon>
        <taxon>Basidiomycota</taxon>
        <taxon>Agaricomycotina</taxon>
        <taxon>Agaricomycetes</taxon>
        <taxon>Agaricomycetidae</taxon>
        <taxon>Boletales</taxon>
        <taxon>Sclerodermatineae</taxon>
        <taxon>Sclerodermataceae</taxon>
        <taxon>Scleroderma</taxon>
    </lineage>
</organism>
<keyword evidence="2" id="KW-1185">Reference proteome</keyword>
<evidence type="ECO:0000313" key="1">
    <source>
        <dbReference type="EMBL" id="KIM62358.1"/>
    </source>
</evidence>
<name>A0A0C2ZL93_9AGAM</name>
<dbReference type="InParanoid" id="A0A0C2ZL93"/>
<proteinExistence type="predicted"/>
<reference evidence="1 2" key="1">
    <citation type="submission" date="2014-04" db="EMBL/GenBank/DDBJ databases">
        <authorList>
            <consortium name="DOE Joint Genome Institute"/>
            <person name="Kuo A."/>
            <person name="Kohler A."/>
            <person name="Nagy L.G."/>
            <person name="Floudas D."/>
            <person name="Copeland A."/>
            <person name="Barry K.W."/>
            <person name="Cichocki N."/>
            <person name="Veneault-Fourrey C."/>
            <person name="LaButti K."/>
            <person name="Lindquist E.A."/>
            <person name="Lipzen A."/>
            <person name="Lundell T."/>
            <person name="Morin E."/>
            <person name="Murat C."/>
            <person name="Sun H."/>
            <person name="Tunlid A."/>
            <person name="Henrissat B."/>
            <person name="Grigoriev I.V."/>
            <person name="Hibbett D.S."/>
            <person name="Martin F."/>
            <person name="Nordberg H.P."/>
            <person name="Cantor M.N."/>
            <person name="Hua S.X."/>
        </authorList>
    </citation>
    <scope>NUCLEOTIDE SEQUENCE [LARGE SCALE GENOMIC DNA]</scope>
    <source>
        <strain evidence="1 2">Foug A</strain>
    </source>
</reference>
<sequence>MVAQQTILPACVALSRVSIFYFQARSTKWRQINQLESKSVFSALVWAQNLFSHSPTGNAFTHAPLMPLSILAESSIPLLRVWLWGTCTYMRSYHAELIRYLPTLFAVFSHVATK</sequence>
<accession>A0A0C2ZL93</accession>
<dbReference type="HOGENOM" id="CLU_2122536_0_0_1"/>
<gene>
    <name evidence="1" type="ORF">SCLCIDRAFT_836899</name>
</gene>
<dbReference type="Proteomes" id="UP000053989">
    <property type="component" value="Unassembled WGS sequence"/>
</dbReference>
<evidence type="ECO:0000313" key="2">
    <source>
        <dbReference type="Proteomes" id="UP000053989"/>
    </source>
</evidence>
<dbReference type="AlphaFoldDB" id="A0A0C2ZL93"/>
<dbReference type="EMBL" id="KN822043">
    <property type="protein sequence ID" value="KIM62358.1"/>
    <property type="molecule type" value="Genomic_DNA"/>
</dbReference>